<dbReference type="Gene3D" id="3.40.50.300">
    <property type="entry name" value="P-loop containing nucleotide triphosphate hydrolases"/>
    <property type="match status" value="1"/>
</dbReference>
<evidence type="ECO:0000259" key="3">
    <source>
        <dbReference type="Pfam" id="PF00685"/>
    </source>
</evidence>
<evidence type="ECO:0000313" key="4">
    <source>
        <dbReference type="EMBL" id="KAK8760706.1"/>
    </source>
</evidence>
<sequence length="319" mass="37380">MAPRRPFRRVVDGVPRCAWIDPDTYRESQKFQAEKGDLIQSTYPKSGTYWMQYITQLILKGGEPVRTYDEFTSNTHALEYMKHDGWKPKLPMRMFFTHLPLHLETMRAHAKYIYAARNPWDVCVSFYHMMTDVSIWNFQDATFGEFLDAFLETDLGYGSYFDHVASGYALKDEPNVFFVTYEEMKRNTRGTILRLARFLGECYSSALEANETLLQNIIEWSSPEYTRDILIIDFAENKNPAWKNIFHRNKLSCKRGHEGDKNKFPMVRTAKIGGWKEHFTPEQLACLEKKIQEEGNKASFIDLWKDIREEANVMSQGLL</sequence>
<comment type="caution">
    <text evidence="4">The sequence shown here is derived from an EMBL/GenBank/DDBJ whole genome shotgun (WGS) entry which is preliminary data.</text>
</comment>
<feature type="domain" description="Sulfotransferase" evidence="3">
    <location>
        <begin position="37"/>
        <end position="294"/>
    </location>
</feature>
<dbReference type="InterPro" id="IPR000863">
    <property type="entry name" value="Sulfotransferase_dom"/>
</dbReference>
<evidence type="ECO:0000256" key="1">
    <source>
        <dbReference type="ARBA" id="ARBA00005771"/>
    </source>
</evidence>
<accession>A0AAQ4DE16</accession>
<dbReference type="Pfam" id="PF00685">
    <property type="entry name" value="Sulfotransfer_1"/>
    <property type="match status" value="1"/>
</dbReference>
<dbReference type="SUPFAM" id="SSF52540">
    <property type="entry name" value="P-loop containing nucleoside triphosphate hydrolases"/>
    <property type="match status" value="1"/>
</dbReference>
<keyword evidence="2" id="KW-0808">Transferase</keyword>
<dbReference type="EMBL" id="JARKHS020032034">
    <property type="protein sequence ID" value="KAK8760706.1"/>
    <property type="molecule type" value="Genomic_DNA"/>
</dbReference>
<organism evidence="4 5">
    <name type="scientific">Amblyomma americanum</name>
    <name type="common">Lone star tick</name>
    <dbReference type="NCBI Taxonomy" id="6943"/>
    <lineage>
        <taxon>Eukaryota</taxon>
        <taxon>Metazoa</taxon>
        <taxon>Ecdysozoa</taxon>
        <taxon>Arthropoda</taxon>
        <taxon>Chelicerata</taxon>
        <taxon>Arachnida</taxon>
        <taxon>Acari</taxon>
        <taxon>Parasitiformes</taxon>
        <taxon>Ixodida</taxon>
        <taxon>Ixodoidea</taxon>
        <taxon>Ixodidae</taxon>
        <taxon>Amblyomminae</taxon>
        <taxon>Amblyomma</taxon>
    </lineage>
</organism>
<reference evidence="4 5" key="1">
    <citation type="journal article" date="2023" name="Arcadia Sci">
        <title>De novo assembly of a long-read Amblyomma americanum tick genome.</title>
        <authorList>
            <person name="Chou S."/>
            <person name="Poskanzer K.E."/>
            <person name="Rollins M."/>
            <person name="Thuy-Boun P.S."/>
        </authorList>
    </citation>
    <scope>NUCLEOTIDE SEQUENCE [LARGE SCALE GENOMIC DNA]</scope>
    <source>
        <strain evidence="4">F_SG_1</strain>
        <tissue evidence="4">Salivary glands</tissue>
    </source>
</reference>
<keyword evidence="5" id="KW-1185">Reference proteome</keyword>
<proteinExistence type="inferred from homology"/>
<evidence type="ECO:0000313" key="5">
    <source>
        <dbReference type="Proteomes" id="UP001321473"/>
    </source>
</evidence>
<evidence type="ECO:0000256" key="2">
    <source>
        <dbReference type="ARBA" id="ARBA00022679"/>
    </source>
</evidence>
<protein>
    <recommendedName>
        <fullName evidence="3">Sulfotransferase domain-containing protein</fullName>
    </recommendedName>
</protein>
<dbReference type="AlphaFoldDB" id="A0AAQ4DE16"/>
<comment type="similarity">
    <text evidence="1">Belongs to the sulfotransferase 1 family.</text>
</comment>
<gene>
    <name evidence="4" type="ORF">V5799_028027</name>
</gene>
<name>A0AAQ4DE16_AMBAM</name>
<dbReference type="Proteomes" id="UP001321473">
    <property type="component" value="Unassembled WGS sequence"/>
</dbReference>
<dbReference type="GO" id="GO:0008146">
    <property type="term" value="F:sulfotransferase activity"/>
    <property type="evidence" value="ECO:0007669"/>
    <property type="project" value="InterPro"/>
</dbReference>
<dbReference type="InterPro" id="IPR027417">
    <property type="entry name" value="P-loop_NTPase"/>
</dbReference>
<dbReference type="PANTHER" id="PTHR11783">
    <property type="entry name" value="SULFOTRANSFERASE SULT"/>
    <property type="match status" value="1"/>
</dbReference>